<evidence type="ECO:0000256" key="5">
    <source>
        <dbReference type="ARBA" id="ARBA00022679"/>
    </source>
</evidence>
<dbReference type="GeneID" id="100373743"/>
<evidence type="ECO:0000256" key="6">
    <source>
        <dbReference type="ARBA" id="ARBA00022692"/>
    </source>
</evidence>
<keyword evidence="5" id="KW-0808">Transferase</keyword>
<evidence type="ECO:0000256" key="3">
    <source>
        <dbReference type="ARBA" id="ARBA00022502"/>
    </source>
</evidence>
<comment type="caution">
    <text evidence="11">Lacks conserved residue(s) required for the propagation of feature annotation.</text>
</comment>
<dbReference type="RefSeq" id="XP_006823840.1">
    <property type="nucleotide sequence ID" value="XM_006823777.1"/>
</dbReference>
<accession>A0ABM0MUZ9</accession>
<keyword evidence="9 11" id="KW-0472">Membrane</keyword>
<dbReference type="PANTHER" id="PTHR22760:SF3">
    <property type="entry name" value="GPI MANNOSYLTRANSFERASE 4"/>
    <property type="match status" value="1"/>
</dbReference>
<dbReference type="PANTHER" id="PTHR22760">
    <property type="entry name" value="GLYCOSYLTRANSFERASE"/>
    <property type="match status" value="1"/>
</dbReference>
<sequence>MLLSTISTRLVVAMTEYWWITLRIILVILPQNGFVYPDEFFQNPEVIAGDVFGYEVYTPWEYNNNSPCRNILFPLISSAVPFILLKILNIFFKDIVTTYTLLIFPRMFMLLVSFILDYCICILLMCLSLCPHQEVRFIIPTLTPLILLYSKTSTDSSKYLITLWICWNVVCGSIFGIVHEGGLLKSLGYIRDLVNDSNNVTSYDFIFYHTYTPPKHLLAYNPWLTNRPLMTIHSLPSLDESHLHNTVTRLMTQWPPGYHDKFAVYVLSPSPLQYIFDEDHDEYKYQIREQFYPHFSVQDPPDFHVTENGIFDFLSQFSLILYKVELDHTLVT</sequence>
<evidence type="ECO:0000256" key="10">
    <source>
        <dbReference type="ARBA" id="ARBA00038466"/>
    </source>
</evidence>
<evidence type="ECO:0000256" key="8">
    <source>
        <dbReference type="ARBA" id="ARBA00022989"/>
    </source>
</evidence>
<dbReference type="Proteomes" id="UP000694865">
    <property type="component" value="Unplaced"/>
</dbReference>
<evidence type="ECO:0000256" key="11">
    <source>
        <dbReference type="RuleBase" id="RU363075"/>
    </source>
</evidence>
<reference evidence="13" key="1">
    <citation type="submission" date="2025-08" db="UniProtKB">
        <authorList>
            <consortium name="RefSeq"/>
        </authorList>
    </citation>
    <scope>IDENTIFICATION</scope>
    <source>
        <tissue evidence="13">Testes</tissue>
    </source>
</reference>
<evidence type="ECO:0000256" key="4">
    <source>
        <dbReference type="ARBA" id="ARBA00022676"/>
    </source>
</evidence>
<evidence type="ECO:0000256" key="9">
    <source>
        <dbReference type="ARBA" id="ARBA00023136"/>
    </source>
</evidence>
<comment type="pathway">
    <text evidence="2">Glycolipid biosynthesis; glycosylphosphatidylinositol-anchor biosynthesis.</text>
</comment>
<dbReference type="Pfam" id="PF03901">
    <property type="entry name" value="Glyco_transf_22"/>
    <property type="match status" value="1"/>
</dbReference>
<keyword evidence="12" id="KW-1185">Reference proteome</keyword>
<evidence type="ECO:0000256" key="2">
    <source>
        <dbReference type="ARBA" id="ARBA00004687"/>
    </source>
</evidence>
<comment type="subcellular location">
    <subcellularLocation>
        <location evidence="1 11">Endoplasmic reticulum membrane</location>
        <topology evidence="1 11">Multi-pass membrane protein</topology>
    </subcellularLocation>
</comment>
<keyword evidence="6 11" id="KW-0812">Transmembrane</keyword>
<evidence type="ECO:0000256" key="7">
    <source>
        <dbReference type="ARBA" id="ARBA00022824"/>
    </source>
</evidence>
<evidence type="ECO:0000256" key="1">
    <source>
        <dbReference type="ARBA" id="ARBA00004477"/>
    </source>
</evidence>
<keyword evidence="4 11" id="KW-0328">Glycosyltransferase</keyword>
<dbReference type="InterPro" id="IPR005599">
    <property type="entry name" value="GPI_mannosylTrfase"/>
</dbReference>
<evidence type="ECO:0000313" key="12">
    <source>
        <dbReference type="Proteomes" id="UP000694865"/>
    </source>
</evidence>
<dbReference type="EC" id="2.4.1.-" evidence="11"/>
<proteinExistence type="inferred from homology"/>
<comment type="similarity">
    <text evidence="10">Belongs to the glycosyltransferase 22 family. PIGZ subfamily.</text>
</comment>
<protein>
    <recommendedName>
        <fullName evidence="11">Mannosyltransferase</fullName>
        <ecNumber evidence="11">2.4.1.-</ecNumber>
    </recommendedName>
</protein>
<organism evidence="12 13">
    <name type="scientific">Saccoglossus kowalevskii</name>
    <name type="common">Acorn worm</name>
    <dbReference type="NCBI Taxonomy" id="10224"/>
    <lineage>
        <taxon>Eukaryota</taxon>
        <taxon>Metazoa</taxon>
        <taxon>Hemichordata</taxon>
        <taxon>Enteropneusta</taxon>
        <taxon>Harrimaniidae</taxon>
        <taxon>Saccoglossus</taxon>
    </lineage>
</organism>
<gene>
    <name evidence="13" type="primary">LOC100373743</name>
</gene>
<keyword evidence="7 11" id="KW-0256">Endoplasmic reticulum</keyword>
<keyword evidence="8 11" id="KW-1133">Transmembrane helix</keyword>
<name>A0ABM0MUZ9_SACKO</name>
<evidence type="ECO:0000313" key="13">
    <source>
        <dbReference type="RefSeq" id="XP_006823840.1"/>
    </source>
</evidence>
<keyword evidence="3" id="KW-0337">GPI-anchor biosynthesis</keyword>
<feature type="transmembrane region" description="Helical" evidence="11">
    <location>
        <begin position="159"/>
        <end position="178"/>
    </location>
</feature>
<feature type="transmembrane region" description="Helical" evidence="11">
    <location>
        <begin position="107"/>
        <end position="130"/>
    </location>
</feature>
<feature type="transmembrane region" description="Helical" evidence="11">
    <location>
        <begin position="71"/>
        <end position="92"/>
    </location>
</feature>